<feature type="compositionally biased region" description="Low complexity" evidence="1">
    <location>
        <begin position="139"/>
        <end position="155"/>
    </location>
</feature>
<feature type="region of interest" description="Disordered" evidence="1">
    <location>
        <begin position="139"/>
        <end position="160"/>
    </location>
</feature>
<evidence type="ECO:0000256" key="1">
    <source>
        <dbReference type="SAM" id="MobiDB-lite"/>
    </source>
</evidence>
<organism evidence="2">
    <name type="scientific">Microvirus mar31</name>
    <dbReference type="NCBI Taxonomy" id="2851165"/>
    <lineage>
        <taxon>Viruses</taxon>
        <taxon>Monodnaviria</taxon>
        <taxon>Sangervirae</taxon>
        <taxon>Phixviricota</taxon>
        <taxon>Malgrandaviricetes</taxon>
        <taxon>Petitvirales</taxon>
        <taxon>Microviridae</taxon>
    </lineage>
</organism>
<evidence type="ECO:0000313" key="2">
    <source>
        <dbReference type="EMBL" id="QXN75141.1"/>
    </source>
</evidence>
<proteinExistence type="predicted"/>
<sequence length="199" mass="20973">MKGVDYMPILPTLFGIGSGSDSVAGRTAENIVGRRTASEHFGTEGSNASSAEQVSTQFGNEWNPYEYSDKDRELAKQYFELYSKFNQESAREAMRFEASEAAANRVWQEKMSNTAYQRAVSDLKAAGLNPILAYTQGAASTPGGSAGSGHSASTSQPDYSHENTSARILELIGDLASDVITSALKVGTSIAAAGALAGA</sequence>
<dbReference type="EMBL" id="MZ089777">
    <property type="protein sequence ID" value="QXN75141.1"/>
    <property type="molecule type" value="Genomic_DNA"/>
</dbReference>
<reference evidence="2" key="1">
    <citation type="submission" date="2021-04" db="EMBL/GenBank/DDBJ databases">
        <title>Genomes of microviruses identified in yellow-bellied marmot fecal samples.</title>
        <authorList>
            <person name="Varsani A."/>
            <person name="Kraberger S."/>
            <person name="Chatterjee A."/>
            <person name="Richet C."/>
            <person name="Fontenele R.S."/>
            <person name="Schmidlin K."/>
            <person name="Blumstein D.T."/>
        </authorList>
    </citation>
    <scope>NUCLEOTIDE SEQUENCE</scope>
    <source>
        <strain evidence="2">Mar31</strain>
    </source>
</reference>
<name>A0A8F5MLN7_9VIRU</name>
<accession>A0A8F5MLN7</accession>
<protein>
    <submittedName>
        <fullName evidence="2">DNA pilot protein</fullName>
    </submittedName>
</protein>